<dbReference type="Proteomes" id="UP000010467">
    <property type="component" value="Chromosome"/>
</dbReference>
<keyword evidence="2" id="KW-1185">Reference proteome</keyword>
<proteinExistence type="predicted"/>
<evidence type="ECO:0000313" key="2">
    <source>
        <dbReference type="Proteomes" id="UP000010467"/>
    </source>
</evidence>
<reference evidence="2" key="1">
    <citation type="submission" date="2012-03" db="EMBL/GenBank/DDBJ databases">
        <title>Complete sequence of chromosome of Deinococcus peraridilitoris DSM 19664.</title>
        <authorList>
            <person name="Lucas S."/>
            <person name="Copeland A."/>
            <person name="Lapidus A."/>
            <person name="Glavina del Rio T."/>
            <person name="Dalin E."/>
            <person name="Tice H."/>
            <person name="Bruce D."/>
            <person name="Goodwin L."/>
            <person name="Pitluck S."/>
            <person name="Peters L."/>
            <person name="Mikhailova N."/>
            <person name="Lu M."/>
            <person name="Kyrpides N."/>
            <person name="Mavromatis K."/>
            <person name="Ivanova N."/>
            <person name="Brettin T."/>
            <person name="Detter J.C."/>
            <person name="Han C."/>
            <person name="Larimer F."/>
            <person name="Land M."/>
            <person name="Hauser L."/>
            <person name="Markowitz V."/>
            <person name="Cheng J.-F."/>
            <person name="Hugenholtz P."/>
            <person name="Woyke T."/>
            <person name="Wu D."/>
            <person name="Pukall R."/>
            <person name="Steenblock K."/>
            <person name="Brambilla E."/>
            <person name="Klenk H.-P."/>
            <person name="Eisen J.A."/>
        </authorList>
    </citation>
    <scope>NUCLEOTIDE SEQUENCE [LARGE SCALE GENOMIC DNA]</scope>
    <source>
        <strain evidence="2">DSM 19664 / LMG 22246 / CIP 109416 / KR-200</strain>
    </source>
</reference>
<dbReference type="AlphaFoldDB" id="L0A156"/>
<dbReference type="PATRIC" id="fig|937777.3.peg.1378"/>
<dbReference type="EMBL" id="CP003382">
    <property type="protein sequence ID" value="AFZ66922.1"/>
    <property type="molecule type" value="Genomic_DNA"/>
</dbReference>
<dbReference type="HOGENOM" id="CLU_2301206_0_0_0"/>
<sequence>MQDFATGKPGNPRPGVIFERYTSGEVIVLNPDLTVTITKDTVSTTVIPSYDTWLEWQVDAFDALVNFLPGVKLGAVGIRMAENYEAEIAACRAMRSFYAA</sequence>
<accession>L0A156</accession>
<organism evidence="1 2">
    <name type="scientific">Deinococcus peraridilitoris (strain DSM 19664 / LMG 22246 / CIP 109416 / KR-200)</name>
    <dbReference type="NCBI Taxonomy" id="937777"/>
    <lineage>
        <taxon>Bacteria</taxon>
        <taxon>Thermotogati</taxon>
        <taxon>Deinococcota</taxon>
        <taxon>Deinococci</taxon>
        <taxon>Deinococcales</taxon>
        <taxon>Deinococcaceae</taxon>
        <taxon>Deinococcus</taxon>
    </lineage>
</organism>
<dbReference type="RefSeq" id="WP_015235230.1">
    <property type="nucleotide sequence ID" value="NC_019793.1"/>
</dbReference>
<evidence type="ECO:0000313" key="1">
    <source>
        <dbReference type="EMBL" id="AFZ66922.1"/>
    </source>
</evidence>
<dbReference type="KEGG" id="dpd:Deipe_1376"/>
<dbReference type="OrthoDB" id="72165at2"/>
<gene>
    <name evidence="1" type="ordered locus">Deipe_1376</name>
</gene>
<dbReference type="STRING" id="937777.Deipe_1376"/>
<name>L0A156_DEIPD</name>
<protein>
    <submittedName>
        <fullName evidence="1">Uncharacterized protein</fullName>
    </submittedName>
</protein>